<feature type="compositionally biased region" description="Low complexity" evidence="1">
    <location>
        <begin position="63"/>
        <end position="81"/>
    </location>
</feature>
<proteinExistence type="predicted"/>
<accession>A0A9K3KZJ2</accession>
<feature type="compositionally biased region" description="Basic residues" evidence="1">
    <location>
        <begin position="670"/>
        <end position="684"/>
    </location>
</feature>
<evidence type="ECO:0000313" key="2">
    <source>
        <dbReference type="EMBL" id="KAG7352551.1"/>
    </source>
</evidence>
<feature type="compositionally biased region" description="Polar residues" evidence="1">
    <location>
        <begin position="410"/>
        <end position="421"/>
    </location>
</feature>
<feature type="compositionally biased region" description="Polar residues" evidence="1">
    <location>
        <begin position="1"/>
        <end position="18"/>
    </location>
</feature>
<feature type="compositionally biased region" description="Polar residues" evidence="1">
    <location>
        <begin position="685"/>
        <end position="704"/>
    </location>
</feature>
<comment type="caution">
    <text evidence="2">The sequence shown here is derived from an EMBL/GenBank/DDBJ whole genome shotgun (WGS) entry which is preliminary data.</text>
</comment>
<feature type="compositionally biased region" description="Basic and acidic residues" evidence="1">
    <location>
        <begin position="41"/>
        <end position="51"/>
    </location>
</feature>
<feature type="region of interest" description="Disordered" evidence="1">
    <location>
        <begin position="410"/>
        <end position="429"/>
    </location>
</feature>
<evidence type="ECO:0000256" key="1">
    <source>
        <dbReference type="SAM" id="MobiDB-lite"/>
    </source>
</evidence>
<feature type="compositionally biased region" description="Polar residues" evidence="1">
    <location>
        <begin position="285"/>
        <end position="307"/>
    </location>
</feature>
<feature type="compositionally biased region" description="Basic residues" evidence="1">
    <location>
        <begin position="887"/>
        <end position="898"/>
    </location>
</feature>
<name>A0A9K3KZJ2_9STRA</name>
<feature type="region of interest" description="Disordered" evidence="1">
    <location>
        <begin position="735"/>
        <end position="756"/>
    </location>
</feature>
<protein>
    <submittedName>
        <fullName evidence="2">Uncharacterized protein</fullName>
    </submittedName>
</protein>
<feature type="region of interest" description="Disordered" evidence="1">
    <location>
        <begin position="530"/>
        <end position="554"/>
    </location>
</feature>
<feature type="compositionally biased region" description="Low complexity" evidence="1">
    <location>
        <begin position="309"/>
        <end position="331"/>
    </location>
</feature>
<dbReference type="OrthoDB" id="57233at2759"/>
<organism evidence="2 3">
    <name type="scientific">Nitzschia inconspicua</name>
    <dbReference type="NCBI Taxonomy" id="303405"/>
    <lineage>
        <taxon>Eukaryota</taxon>
        <taxon>Sar</taxon>
        <taxon>Stramenopiles</taxon>
        <taxon>Ochrophyta</taxon>
        <taxon>Bacillariophyta</taxon>
        <taxon>Bacillariophyceae</taxon>
        <taxon>Bacillariophycidae</taxon>
        <taxon>Bacillariales</taxon>
        <taxon>Bacillariaceae</taxon>
        <taxon>Nitzschia</taxon>
    </lineage>
</organism>
<feature type="compositionally biased region" description="Polar residues" evidence="1">
    <location>
        <begin position="740"/>
        <end position="749"/>
    </location>
</feature>
<dbReference type="AlphaFoldDB" id="A0A9K3KZJ2"/>
<evidence type="ECO:0000313" key="3">
    <source>
        <dbReference type="Proteomes" id="UP000693970"/>
    </source>
</evidence>
<feature type="region of interest" description="Disordered" evidence="1">
    <location>
        <begin position="887"/>
        <end position="907"/>
    </location>
</feature>
<sequence length="907" mass="99805">MVEASTSSNENFRGTTSRNVKHPSRYSQSMTHQQQQYRLRRSMEKKDKEIGEQLDEEEEVEEVSISTSVPSRVPTSSPSDSNIFTPEEQEDTTGSITTATATTNDEHVLLPFTFQVQGTRLLETTNEIVFRWHLQEYLLKFFTSPLLEVSTVLESIQLDRPWTTTVDVTRRELQDEEAAGSTTTSDSDTTDTQNLNLAYHGRAILKDAASFFDTQPTLAMIQEAQIGALEDTQALQEYFVQLLFPNNNEDAPNHRAPLDPVMFTEVQVEGRPLQQLDPDVTWDRINTLNSTQPSNGQELQQQSQGGDNSAGANNQATSSSSSTSTATANSSEPSGLSDPAIAVIIAMALIVCSIAGGLLCMQRARQQRNLLTKLPGAPDVHAMEVVSDVDSEEGTDDIVYDKSLLRQQKNSSPTVTRTSSWCEEDDVSNTGSKKKALTALGRVSSLFRKSSSKRSSSHDVTIEEDEGIEAFPPIVPIGNTGTNISRSKDEPDMMIFPHVTKNDQRLNASSPFIDLTAPGRNSSGIEVVEKEAPKAAPRSVLSSPSQRSQKEHDELDSVVAKINLHPNNDFDEDSMMGYSLASVNDHVTGNNRHQRLEQQTELNTSQETEVSIFTDGETISSVVHESSDPPELSRQLSGGDDADSSNSDPSNRMSMFPGVQNLLKGSAKRDKPKNKSKKWYRSSKKNPSQGLVLSSDSESVSTLDHVQETKSDSSGSVFIEDDAESVEVVDVAQVEEQQQHPYTLNNNPATDDEADSSYKELESLKESDSSVVSEAENIANINGTGGLSALGYYKHSEADQSMNFPQITPAPSEEMDDTMLHTPVRGNYGMGLMSTCMIPDDVSDAPSDERNTNIVTAAMRTSLMDGIRHTPSVDSDPAVVDYLMKERRQRTRRKRALRKQPPLTMEV</sequence>
<feature type="compositionally biased region" description="Low complexity" evidence="1">
    <location>
        <begin position="181"/>
        <end position="192"/>
    </location>
</feature>
<feature type="region of interest" description="Disordered" evidence="1">
    <location>
        <begin position="285"/>
        <end position="335"/>
    </location>
</feature>
<keyword evidence="3" id="KW-1185">Reference proteome</keyword>
<reference evidence="2" key="1">
    <citation type="journal article" date="2021" name="Sci. Rep.">
        <title>Diploid genomic architecture of Nitzschia inconspicua, an elite biomass production diatom.</title>
        <authorList>
            <person name="Oliver A."/>
            <person name="Podell S."/>
            <person name="Pinowska A."/>
            <person name="Traller J.C."/>
            <person name="Smith S.R."/>
            <person name="McClure R."/>
            <person name="Beliaev A."/>
            <person name="Bohutskyi P."/>
            <person name="Hill E.A."/>
            <person name="Rabines A."/>
            <person name="Zheng H."/>
            <person name="Allen L.Z."/>
            <person name="Kuo A."/>
            <person name="Grigoriev I.V."/>
            <person name="Allen A.E."/>
            <person name="Hazlebeck D."/>
            <person name="Allen E.E."/>
        </authorList>
    </citation>
    <scope>NUCLEOTIDE SEQUENCE</scope>
    <source>
        <strain evidence="2">Hildebrandi</strain>
    </source>
</reference>
<gene>
    <name evidence="2" type="ORF">IV203_008599</name>
</gene>
<feature type="region of interest" description="Disordered" evidence="1">
    <location>
        <begin position="170"/>
        <end position="192"/>
    </location>
</feature>
<dbReference type="Proteomes" id="UP000693970">
    <property type="component" value="Unassembled WGS sequence"/>
</dbReference>
<feature type="compositionally biased region" description="Acidic residues" evidence="1">
    <location>
        <begin position="52"/>
        <end position="62"/>
    </location>
</feature>
<reference evidence="2" key="2">
    <citation type="submission" date="2021-04" db="EMBL/GenBank/DDBJ databases">
        <authorList>
            <person name="Podell S."/>
        </authorList>
    </citation>
    <scope>NUCLEOTIDE SEQUENCE</scope>
    <source>
        <strain evidence="2">Hildebrandi</strain>
    </source>
</reference>
<dbReference type="EMBL" id="JAGRRH010000017">
    <property type="protein sequence ID" value="KAG7352551.1"/>
    <property type="molecule type" value="Genomic_DNA"/>
</dbReference>
<feature type="region of interest" description="Disordered" evidence="1">
    <location>
        <begin position="622"/>
        <end position="718"/>
    </location>
</feature>
<feature type="compositionally biased region" description="Polar residues" evidence="1">
    <location>
        <begin position="25"/>
        <end position="37"/>
    </location>
</feature>
<feature type="region of interest" description="Disordered" evidence="1">
    <location>
        <begin position="1"/>
        <end position="93"/>
    </location>
</feature>
<feature type="region of interest" description="Disordered" evidence="1">
    <location>
        <begin position="448"/>
        <end position="490"/>
    </location>
</feature>